<dbReference type="InterPro" id="IPR039564">
    <property type="entry name" value="Peptidase_C39-like"/>
</dbReference>
<comment type="caution">
    <text evidence="4">The sequence shown here is derived from an EMBL/GenBank/DDBJ whole genome shotgun (WGS) entry which is preliminary data.</text>
</comment>
<feature type="signal peptide" evidence="2">
    <location>
        <begin position="1"/>
        <end position="20"/>
    </location>
</feature>
<feature type="chain" id="PRO_5038552955" description="Peptidase C39-like domain-containing protein" evidence="2">
    <location>
        <begin position="21"/>
        <end position="227"/>
    </location>
</feature>
<feature type="domain" description="Peptidase C39-like" evidence="3">
    <location>
        <begin position="64"/>
        <end position="197"/>
    </location>
</feature>
<keyword evidence="2" id="KW-0732">Signal</keyword>
<name>A0A1X2E7D9_MYCSZ</name>
<keyword evidence="5" id="KW-1185">Reference proteome</keyword>
<evidence type="ECO:0000313" key="5">
    <source>
        <dbReference type="Proteomes" id="UP000193317"/>
    </source>
</evidence>
<dbReference type="Gene3D" id="3.90.70.10">
    <property type="entry name" value="Cysteine proteinases"/>
    <property type="match status" value="1"/>
</dbReference>
<sequence length="227" mass="23792">MRTIRSALLANTLARSLAVAAVAGGVVLGLAGPAGATSGTMYGDPAAAARYWRYQQYWDDCVLMSSADVVGEMTGAEPSEEDIIEMAQSTPSSQGPGPIYTRPANPSDPNSGEGTWFRDIPTLLARYNVAAVITNSDMAGLEQALGAGHKVVASVNGELIWNKPVTDWDNSGNPRHNHTVVVTGVDTGAEIVHLNDSGTRHGADEQIPLALFVQAWATSGDLMAVTT</sequence>
<evidence type="ECO:0000259" key="3">
    <source>
        <dbReference type="Pfam" id="PF13529"/>
    </source>
</evidence>
<reference evidence="4 5" key="1">
    <citation type="submission" date="2016-01" db="EMBL/GenBank/DDBJ databases">
        <title>The new phylogeny of the genus Mycobacterium.</title>
        <authorList>
            <person name="Tarcisio F."/>
            <person name="Conor M."/>
            <person name="Antonella G."/>
            <person name="Elisabetta G."/>
            <person name="Giulia F.S."/>
            <person name="Sara T."/>
            <person name="Anna F."/>
            <person name="Clotilde B."/>
            <person name="Roberto B."/>
            <person name="Veronica D.S."/>
            <person name="Fabio R."/>
            <person name="Monica P."/>
            <person name="Olivier J."/>
            <person name="Enrico T."/>
            <person name="Nicola S."/>
        </authorList>
    </citation>
    <scope>NUCLEOTIDE SEQUENCE [LARGE SCALE GENOMIC DNA]</scope>
    <source>
        <strain evidence="4 5">DSM 44166</strain>
    </source>
</reference>
<evidence type="ECO:0000256" key="2">
    <source>
        <dbReference type="SAM" id="SignalP"/>
    </source>
</evidence>
<dbReference type="RefSeq" id="WP_085671810.1">
    <property type="nucleotide sequence ID" value="NZ_JACKRU010000898.1"/>
</dbReference>
<accession>A0A1X2E7D9</accession>
<protein>
    <recommendedName>
        <fullName evidence="3">Peptidase C39-like domain-containing protein</fullName>
    </recommendedName>
</protein>
<proteinExistence type="predicted"/>
<dbReference type="AlphaFoldDB" id="A0A1X2E7D9"/>
<evidence type="ECO:0000313" key="4">
    <source>
        <dbReference type="EMBL" id="ORW96315.1"/>
    </source>
</evidence>
<dbReference type="Pfam" id="PF13529">
    <property type="entry name" value="Peptidase_C39_2"/>
    <property type="match status" value="1"/>
</dbReference>
<feature type="region of interest" description="Disordered" evidence="1">
    <location>
        <begin position="88"/>
        <end position="114"/>
    </location>
</feature>
<dbReference type="EMBL" id="LQPW01000132">
    <property type="protein sequence ID" value="ORW96315.1"/>
    <property type="molecule type" value="Genomic_DNA"/>
</dbReference>
<dbReference type="OrthoDB" id="461196at2"/>
<evidence type="ECO:0000256" key="1">
    <source>
        <dbReference type="SAM" id="MobiDB-lite"/>
    </source>
</evidence>
<gene>
    <name evidence="4" type="ORF">AWC27_05330</name>
</gene>
<dbReference type="Proteomes" id="UP000193317">
    <property type="component" value="Unassembled WGS sequence"/>
</dbReference>
<organism evidence="4 5">
    <name type="scientific">Mycobacterium szulgai</name>
    <dbReference type="NCBI Taxonomy" id="1787"/>
    <lineage>
        <taxon>Bacteria</taxon>
        <taxon>Bacillati</taxon>
        <taxon>Actinomycetota</taxon>
        <taxon>Actinomycetes</taxon>
        <taxon>Mycobacteriales</taxon>
        <taxon>Mycobacteriaceae</taxon>
        <taxon>Mycobacterium</taxon>
    </lineage>
</organism>